<evidence type="ECO:0000256" key="2">
    <source>
        <dbReference type="ARBA" id="ARBA00009399"/>
    </source>
</evidence>
<reference evidence="9" key="1">
    <citation type="journal article" date="2019" name="Int. J. Syst. Evol. Microbiol.">
        <title>The Global Catalogue of Microorganisms (GCM) 10K type strain sequencing project: providing services to taxonomists for standard genome sequencing and annotation.</title>
        <authorList>
            <consortium name="The Broad Institute Genomics Platform"/>
            <consortium name="The Broad Institute Genome Sequencing Center for Infectious Disease"/>
            <person name="Wu L."/>
            <person name="Ma J."/>
        </authorList>
    </citation>
    <scope>NUCLEOTIDE SEQUENCE [LARGE SCALE GENOMIC DNA]</scope>
    <source>
        <strain evidence="9">KCTC 52487</strain>
    </source>
</reference>
<dbReference type="PANTHER" id="PTHR38459:SF1">
    <property type="entry name" value="PROPHAGE BACTOPRENOL-LINKED GLUCOSE TRANSLOCASE HOMOLOG"/>
    <property type="match status" value="1"/>
</dbReference>
<evidence type="ECO:0000256" key="5">
    <source>
        <dbReference type="ARBA" id="ARBA00023136"/>
    </source>
</evidence>
<feature type="domain" description="GtrA/DPMS transmembrane" evidence="7">
    <location>
        <begin position="31"/>
        <end position="138"/>
    </location>
</feature>
<accession>A0ABV6ZVG6</accession>
<keyword evidence="4 6" id="KW-1133">Transmembrane helix</keyword>
<organism evidence="8 9">
    <name type="scientific">Hyphobacterium vulgare</name>
    <dbReference type="NCBI Taxonomy" id="1736751"/>
    <lineage>
        <taxon>Bacteria</taxon>
        <taxon>Pseudomonadati</taxon>
        <taxon>Pseudomonadota</taxon>
        <taxon>Alphaproteobacteria</taxon>
        <taxon>Maricaulales</taxon>
        <taxon>Maricaulaceae</taxon>
        <taxon>Hyphobacterium</taxon>
    </lineage>
</organism>
<feature type="transmembrane region" description="Helical" evidence="6">
    <location>
        <begin position="86"/>
        <end position="107"/>
    </location>
</feature>
<proteinExistence type="inferred from homology"/>
<comment type="similarity">
    <text evidence="2">Belongs to the GtrA family.</text>
</comment>
<comment type="caution">
    <text evidence="8">The sequence shown here is derived from an EMBL/GenBank/DDBJ whole genome shotgun (WGS) entry which is preliminary data.</text>
</comment>
<keyword evidence="9" id="KW-1185">Reference proteome</keyword>
<evidence type="ECO:0000256" key="6">
    <source>
        <dbReference type="SAM" id="Phobius"/>
    </source>
</evidence>
<evidence type="ECO:0000313" key="9">
    <source>
        <dbReference type="Proteomes" id="UP001595379"/>
    </source>
</evidence>
<evidence type="ECO:0000259" key="7">
    <source>
        <dbReference type="Pfam" id="PF04138"/>
    </source>
</evidence>
<dbReference type="Proteomes" id="UP001595379">
    <property type="component" value="Unassembled WGS sequence"/>
</dbReference>
<evidence type="ECO:0000313" key="8">
    <source>
        <dbReference type="EMBL" id="MFC2925450.1"/>
    </source>
</evidence>
<dbReference type="InterPro" id="IPR007267">
    <property type="entry name" value="GtrA_DPMS_TM"/>
</dbReference>
<dbReference type="Pfam" id="PF04138">
    <property type="entry name" value="GtrA_DPMS_TM"/>
    <property type="match status" value="1"/>
</dbReference>
<feature type="transmembrane region" description="Helical" evidence="6">
    <location>
        <begin position="59"/>
        <end position="79"/>
    </location>
</feature>
<evidence type="ECO:0000256" key="1">
    <source>
        <dbReference type="ARBA" id="ARBA00004141"/>
    </source>
</evidence>
<evidence type="ECO:0000256" key="4">
    <source>
        <dbReference type="ARBA" id="ARBA00022989"/>
    </source>
</evidence>
<keyword evidence="5 6" id="KW-0472">Membrane</keyword>
<evidence type="ECO:0000256" key="3">
    <source>
        <dbReference type="ARBA" id="ARBA00022692"/>
    </source>
</evidence>
<keyword evidence="3 6" id="KW-0812">Transmembrane</keyword>
<feature type="transmembrane region" description="Helical" evidence="6">
    <location>
        <begin position="32"/>
        <end position="53"/>
    </location>
</feature>
<dbReference type="EMBL" id="JBHRSV010000003">
    <property type="protein sequence ID" value="MFC2925450.1"/>
    <property type="molecule type" value="Genomic_DNA"/>
</dbReference>
<gene>
    <name evidence="8" type="ORF">ACFOOR_04975</name>
</gene>
<dbReference type="PANTHER" id="PTHR38459">
    <property type="entry name" value="PROPHAGE BACTOPRENOL-LINKED GLUCOSE TRANSLOCASE HOMOLOG"/>
    <property type="match status" value="1"/>
</dbReference>
<name>A0ABV6ZVG6_9PROT</name>
<dbReference type="RefSeq" id="WP_343164771.1">
    <property type="nucleotide sequence ID" value="NZ_JBHRSV010000003.1"/>
</dbReference>
<dbReference type="InterPro" id="IPR051401">
    <property type="entry name" value="GtrA_CellWall_Glycosyl"/>
</dbReference>
<feature type="transmembrane region" description="Helical" evidence="6">
    <location>
        <begin position="119"/>
        <end position="137"/>
    </location>
</feature>
<protein>
    <submittedName>
        <fullName evidence="8">GtrA family protein</fullName>
    </submittedName>
</protein>
<comment type="subcellular location">
    <subcellularLocation>
        <location evidence="1">Membrane</location>
        <topology evidence="1">Multi-pass membrane protein</topology>
    </subcellularLocation>
</comment>
<sequence>MFATAGLARAAIVKNLSTRGDKSLPNNRGIRFILVGFTNTLLTLCIYSAAVVYGLKAPLAVIISALCGITFSAIMNSFYTFRRRSGLHIAAFFAVYFITVYINIVVLEYIIKTFVLNSIIAQAILVLPIAVITFGLLRISDSILAVWVTR</sequence>